<evidence type="ECO:0000313" key="3">
    <source>
        <dbReference type="Proteomes" id="UP001139971"/>
    </source>
</evidence>
<dbReference type="SMART" id="SM00028">
    <property type="entry name" value="TPR"/>
    <property type="match status" value="7"/>
</dbReference>
<dbReference type="InterPro" id="IPR019734">
    <property type="entry name" value="TPR_rpt"/>
</dbReference>
<sequence>MAVAILLPFVSYCAAPDGAPPRLVDGTRIERSMPGDAQDRLIVDASRGALVVIVEQIGADLVLRCDNEAHARNSATGRWGPEVVVVEKACDLSVRARSVGMPRIVYRVRAFGFDSAEGRRLPPRIWRLWSQGHYDSGTEDTKGHTAALEKLRQVERAVAARGSSDDRRYLQYGNAHMLRRMGRYAEAIAAYDALTKGLDAKRHSVWFARASNGKGLALRELDRFEDADRAFADAVRYGADRKDAYEWVSARNNRCLILHHYGRLAEARDCYIAVIPLYREAAPNQVAVPMLNLAAAADTLGEPALALKNYRAALELRRAGTDRSSLAIVLLNLANHEAQTGAWPDALKHSLEAQRIFEALGDRPRTTNALRLRGWIYRELGEASRGREYYEAALRVAQESNDRNAIAMAKSGVARSDPDDGAAAAAHREAIAYFVETRQSGFASQEWLMLAERLDAMNAGTARDEALAACEALLQANGNRPYRAHAAMLRGRVALREGRLDEAQARAEAAIALRRQTREPDGLADARLLKARVERRRGRADAAFAEIVRGLDELQRAERLPGSPILAANLYDRRIDLLDEATDMLLGSDAASEADVERAWTLKWKYSRIPEAVSPAPAAADERELVDELRAKVMLLSGSRAPGFVSSSKPYTSEQLAEIATRVDAIESQLDARRAVAAVGVVAPPLGLAAVRAALRPGEAFIAINLGARTSGAWVVTTDAVRWVSLPTRADVIRATRNVVERQGKAEFDVLSRQLSPLAVATASARRLLILPDGPSNLVPFAGLADRDGKYWVERGAIVLLAAPPASTAPLRPSALAPKFPVVVWGGGASGEPALVQSSVRVYRSGADMAELPAVAVEIGLVTRVLGERRVRLGDPRAIAAPETDRWMLHVAGHGLASSEHPYAAALALPSEDGFTFMSAPSLALGARPPSVVFVNVCEGFSGRLFESQPPSSFARRFLEAGANVVVAASWPIEDSRAARFAALLYTELERDPSDVADALARAQRTALRHGGLRELRNWSGYSVIRSDG</sequence>
<dbReference type="RefSeq" id="WP_263544713.1">
    <property type="nucleotide sequence ID" value="NZ_JAOVZO020000015.1"/>
</dbReference>
<dbReference type="Proteomes" id="UP001139971">
    <property type="component" value="Unassembled WGS sequence"/>
</dbReference>
<feature type="domain" description="CHAT" evidence="1">
    <location>
        <begin position="757"/>
        <end position="1025"/>
    </location>
</feature>
<dbReference type="InterPro" id="IPR011990">
    <property type="entry name" value="TPR-like_helical_dom_sf"/>
</dbReference>
<dbReference type="Pfam" id="PF13424">
    <property type="entry name" value="TPR_12"/>
    <property type="match status" value="2"/>
</dbReference>
<dbReference type="Pfam" id="PF12770">
    <property type="entry name" value="CHAT"/>
    <property type="match status" value="1"/>
</dbReference>
<organism evidence="2 3">
    <name type="scientific">Tahibacter soli</name>
    <dbReference type="NCBI Taxonomy" id="2983605"/>
    <lineage>
        <taxon>Bacteria</taxon>
        <taxon>Pseudomonadati</taxon>
        <taxon>Pseudomonadota</taxon>
        <taxon>Gammaproteobacteria</taxon>
        <taxon>Lysobacterales</taxon>
        <taxon>Rhodanobacteraceae</taxon>
        <taxon>Tahibacter</taxon>
    </lineage>
</organism>
<evidence type="ECO:0000313" key="2">
    <source>
        <dbReference type="EMBL" id="MDC8013024.1"/>
    </source>
</evidence>
<dbReference type="AlphaFoldDB" id="A0A9X3YK14"/>
<dbReference type="PANTHER" id="PTHR10098">
    <property type="entry name" value="RAPSYN-RELATED"/>
    <property type="match status" value="1"/>
</dbReference>
<dbReference type="SUPFAM" id="SSF48452">
    <property type="entry name" value="TPR-like"/>
    <property type="match status" value="2"/>
</dbReference>
<dbReference type="EMBL" id="JAOVZO020000015">
    <property type="protein sequence ID" value="MDC8013024.1"/>
    <property type="molecule type" value="Genomic_DNA"/>
</dbReference>
<evidence type="ECO:0000259" key="1">
    <source>
        <dbReference type="Pfam" id="PF12770"/>
    </source>
</evidence>
<reference evidence="2" key="1">
    <citation type="submission" date="2023-02" db="EMBL/GenBank/DDBJ databases">
        <title>Tahibacter soli sp. nov. isolated from soil.</title>
        <authorList>
            <person name="Baek J.H."/>
            <person name="Lee J.K."/>
            <person name="Choi D.G."/>
            <person name="Jeon C.O."/>
        </authorList>
    </citation>
    <scope>NUCLEOTIDE SEQUENCE</scope>
    <source>
        <strain evidence="2">BL</strain>
    </source>
</reference>
<dbReference type="InterPro" id="IPR024983">
    <property type="entry name" value="CHAT_dom"/>
</dbReference>
<name>A0A9X3YK14_9GAMM</name>
<protein>
    <submittedName>
        <fullName evidence="2">CHAT domain-containing tetratricopeptide repeat protein</fullName>
    </submittedName>
</protein>
<proteinExistence type="predicted"/>
<comment type="caution">
    <text evidence="2">The sequence shown here is derived from an EMBL/GenBank/DDBJ whole genome shotgun (WGS) entry which is preliminary data.</text>
</comment>
<dbReference type="Gene3D" id="1.25.40.10">
    <property type="entry name" value="Tetratricopeptide repeat domain"/>
    <property type="match status" value="3"/>
</dbReference>
<accession>A0A9X3YK14</accession>
<keyword evidence="3" id="KW-1185">Reference proteome</keyword>
<gene>
    <name evidence="2" type="ORF">OD750_010755</name>
</gene>